<gene>
    <name evidence="3" type="primary">tssC</name>
    <name evidence="3" type="ORF">QVZ43_00490</name>
</gene>
<proteinExistence type="predicted"/>
<dbReference type="PANTHER" id="PTHR35565">
    <property type="entry name" value="CYTOPLASMIC PROTEIN-RELATED"/>
    <property type="match status" value="1"/>
</dbReference>
<feature type="domain" description="TssC1 C-terminal" evidence="2">
    <location>
        <begin position="346"/>
        <end position="455"/>
    </location>
</feature>
<evidence type="ECO:0000259" key="1">
    <source>
        <dbReference type="Pfam" id="PF05943"/>
    </source>
</evidence>
<dbReference type="InterPro" id="IPR010269">
    <property type="entry name" value="T6SS_TssC-like"/>
</dbReference>
<dbReference type="Proteomes" id="UP001168640">
    <property type="component" value="Unassembled WGS sequence"/>
</dbReference>
<dbReference type="InterPro" id="IPR044032">
    <property type="entry name" value="TssC1_C"/>
</dbReference>
<name>A0ABT8VW19_9GAMM</name>
<comment type="caution">
    <text evidence="3">The sequence shown here is derived from an EMBL/GenBank/DDBJ whole genome shotgun (WGS) entry which is preliminary data.</text>
</comment>
<evidence type="ECO:0000313" key="4">
    <source>
        <dbReference type="Proteomes" id="UP001168640"/>
    </source>
</evidence>
<sequence length="462" mass="52514">MKRSQHMTQQGELDIDRLTTNRARAALAIKLIDEKIQGLLNEIIHHSKFQQLEGAWRSLHLLCAESALSPKVRIRMLDASWQDITKDISSTVEFDQTTLFRLVYTQEFGTPGGIPFGLLVGHYEVKHRSSHGRNDVETLRGIAEVSAAAFAPFLCNAAPGLFGIDAFSELYRLRDLAEIFDLKEYEHWNRSLRNLSDSRFIGICMPRVLLRRRYTRRQCAEKHLSFEECPSQHSGNNLCWGYASFAFAAILIREFIRVGWFSHIRGAPRDSSHGGVVNQLPYPAVSSDADTAFEINTDVRITETQEKKLSELGLIALHQSYAAQQSVFLSNPSIHRPPTSPNKISTANANVGSMLQQILCASRFAHHIKLMIRDKIGSLFTAEECQQLLEHWLKKYTSGRSDLDWEGRARRPLKAYRVQVNERPDSTGHFICHIDLQPHYHAEHILSELKLTTELVQMNATS</sequence>
<reference evidence="3" key="1">
    <citation type="submission" date="2023-07" db="EMBL/GenBank/DDBJ databases">
        <title>Marinobacter sp. chi1 genome sequencing and assembly.</title>
        <authorList>
            <person name="Park S."/>
        </authorList>
    </citation>
    <scope>NUCLEOTIDE SEQUENCE</scope>
    <source>
        <strain evidence="3">Chi1</strain>
    </source>
</reference>
<dbReference type="EMBL" id="JAUMIS010000001">
    <property type="protein sequence ID" value="MDO3720178.1"/>
    <property type="molecule type" value="Genomic_DNA"/>
</dbReference>
<protein>
    <submittedName>
        <fullName evidence="3">Type VI secretion system contractile sheath large subunit</fullName>
    </submittedName>
</protein>
<accession>A0ABT8VW19</accession>
<dbReference type="RefSeq" id="WP_302908449.1">
    <property type="nucleotide sequence ID" value="NZ_JAUMIS010000001.1"/>
</dbReference>
<dbReference type="Pfam" id="PF05943">
    <property type="entry name" value="VipB"/>
    <property type="match status" value="1"/>
</dbReference>
<evidence type="ECO:0000313" key="3">
    <source>
        <dbReference type="EMBL" id="MDO3720178.1"/>
    </source>
</evidence>
<organism evidence="3 4">
    <name type="scientific">Marinobacter suaedae</name>
    <dbReference type="NCBI Taxonomy" id="3057675"/>
    <lineage>
        <taxon>Bacteria</taxon>
        <taxon>Pseudomonadati</taxon>
        <taxon>Pseudomonadota</taxon>
        <taxon>Gammaproteobacteria</taxon>
        <taxon>Pseudomonadales</taxon>
        <taxon>Marinobacteraceae</taxon>
        <taxon>Marinobacter</taxon>
    </lineage>
</organism>
<feature type="domain" description="TssC1 N-terminal" evidence="1">
    <location>
        <begin position="28"/>
        <end position="335"/>
    </location>
</feature>
<dbReference type="InterPro" id="IPR044031">
    <property type="entry name" value="TssC1_N"/>
</dbReference>
<dbReference type="NCBIfam" id="TIGR03355">
    <property type="entry name" value="VI_chp_2"/>
    <property type="match status" value="1"/>
</dbReference>
<dbReference type="PANTHER" id="PTHR35565:SF1">
    <property type="entry name" value="TYPE VI SECRETION SYSTEM CONTRACTILE SHEATH LARGE SUBUNIT"/>
    <property type="match status" value="1"/>
</dbReference>
<keyword evidence="4" id="KW-1185">Reference proteome</keyword>
<evidence type="ECO:0000259" key="2">
    <source>
        <dbReference type="Pfam" id="PF18945"/>
    </source>
</evidence>
<dbReference type="Pfam" id="PF18945">
    <property type="entry name" value="VipB_2"/>
    <property type="match status" value="1"/>
</dbReference>